<dbReference type="SUPFAM" id="SSF53448">
    <property type="entry name" value="Nucleotide-diphospho-sugar transferases"/>
    <property type="match status" value="1"/>
</dbReference>
<dbReference type="EMBL" id="MHIL01000033">
    <property type="protein sequence ID" value="OGY50234.1"/>
    <property type="molecule type" value="Genomic_DNA"/>
</dbReference>
<protein>
    <recommendedName>
        <fullName evidence="1 2">Glycosyltransferase 2-like domain-containing protein</fullName>
    </recommendedName>
</protein>
<evidence type="ECO:0000313" key="3">
    <source>
        <dbReference type="EMBL" id="OGY50234.1"/>
    </source>
</evidence>
<dbReference type="Pfam" id="PF13632">
    <property type="entry name" value="Glyco_trans_2_3"/>
    <property type="match status" value="1"/>
</dbReference>
<evidence type="ECO:0000313" key="4">
    <source>
        <dbReference type="Proteomes" id="UP000177310"/>
    </source>
</evidence>
<proteinExistence type="predicted"/>
<dbReference type="InterPro" id="IPR001173">
    <property type="entry name" value="Glyco_trans_2-like"/>
</dbReference>
<dbReference type="STRING" id="1797542.A3J59_04715"/>
<dbReference type="Proteomes" id="UP000177310">
    <property type="component" value="Unassembled WGS sequence"/>
</dbReference>
<dbReference type="Pfam" id="PF00535">
    <property type="entry name" value="Glycos_transf_2"/>
    <property type="match status" value="1"/>
</dbReference>
<feature type="domain" description="Glycosyltransferase 2-like" evidence="1">
    <location>
        <begin position="4"/>
        <end position="152"/>
    </location>
</feature>
<dbReference type="InterPro" id="IPR029044">
    <property type="entry name" value="Nucleotide-diphossugar_trans"/>
</dbReference>
<evidence type="ECO:0000259" key="2">
    <source>
        <dbReference type="Pfam" id="PF13632"/>
    </source>
</evidence>
<organism evidence="3 4">
    <name type="scientific">Candidatus Buchananbacteria bacterium RIFCSPHIGHO2_02_FULL_56_16</name>
    <dbReference type="NCBI Taxonomy" id="1797542"/>
    <lineage>
        <taxon>Bacteria</taxon>
        <taxon>Candidatus Buchananiibacteriota</taxon>
    </lineage>
</organism>
<dbReference type="PANTHER" id="PTHR43179:SF7">
    <property type="entry name" value="RHAMNOSYLTRANSFERASE WBBL"/>
    <property type="match status" value="1"/>
</dbReference>
<dbReference type="PANTHER" id="PTHR43179">
    <property type="entry name" value="RHAMNOSYLTRANSFERASE WBBL"/>
    <property type="match status" value="1"/>
</dbReference>
<comment type="caution">
    <text evidence="3">The sequence shown here is derived from an EMBL/GenBank/DDBJ whole genome shotgun (WGS) entry which is preliminary data.</text>
</comment>
<sequence length="288" mass="32105">MDLSIVILNYKQKGLVKQCVKGIIAAAPQLDYEIIVVDNNSQDGCLEAVSALCTPASAEPLATPSLLGRLEPKLPPLRTIQSPQNGGFAAGNNLGIKTARGEYVLVMNPDIAVVAGGLEKMVALMEQQPEIGVVSPKLINPDGSIQDSCRRFPSWPMPLYRRTALGKLPWAKKKLGYYLMADWDHASSRPVDWLFGACLLLRRSAFEKVGLFDERFFMYFEDLDLCRRFWEAGYSVYYFADVELVHYHQRLSAERGGVIGLFNRAGRIHLMSGVKYFAKYLGAKLPAR</sequence>
<gene>
    <name evidence="3" type="ORF">A3J59_04715</name>
</gene>
<dbReference type="AlphaFoldDB" id="A0A1G1YDD6"/>
<accession>A0A1G1YDD6</accession>
<dbReference type="Gene3D" id="3.90.550.10">
    <property type="entry name" value="Spore Coat Polysaccharide Biosynthesis Protein SpsA, Chain A"/>
    <property type="match status" value="1"/>
</dbReference>
<evidence type="ECO:0000259" key="1">
    <source>
        <dbReference type="Pfam" id="PF00535"/>
    </source>
</evidence>
<dbReference type="CDD" id="cd04186">
    <property type="entry name" value="GT_2_like_c"/>
    <property type="match status" value="1"/>
</dbReference>
<name>A0A1G1YDD6_9BACT</name>
<reference evidence="3 4" key="1">
    <citation type="journal article" date="2016" name="Nat. Commun.">
        <title>Thousands of microbial genomes shed light on interconnected biogeochemical processes in an aquifer system.</title>
        <authorList>
            <person name="Anantharaman K."/>
            <person name="Brown C.T."/>
            <person name="Hug L.A."/>
            <person name="Sharon I."/>
            <person name="Castelle C.J."/>
            <person name="Probst A.J."/>
            <person name="Thomas B.C."/>
            <person name="Singh A."/>
            <person name="Wilkins M.J."/>
            <person name="Karaoz U."/>
            <person name="Brodie E.L."/>
            <person name="Williams K.H."/>
            <person name="Hubbard S.S."/>
            <person name="Banfield J.F."/>
        </authorList>
    </citation>
    <scope>NUCLEOTIDE SEQUENCE [LARGE SCALE GENOMIC DNA]</scope>
</reference>
<feature type="domain" description="Glycosyltransferase 2-like" evidence="2">
    <location>
        <begin position="181"/>
        <end position="244"/>
    </location>
</feature>